<dbReference type="SMART" id="SM00936">
    <property type="entry name" value="PBP5_C"/>
    <property type="match status" value="1"/>
</dbReference>
<dbReference type="InterPro" id="IPR012907">
    <property type="entry name" value="Peptidase_S11_C"/>
</dbReference>
<dbReference type="SUPFAM" id="SSF56601">
    <property type="entry name" value="beta-lactamase/transpeptidase-like"/>
    <property type="match status" value="1"/>
</dbReference>
<keyword evidence="9" id="KW-0133">Cell shape</keyword>
<evidence type="ECO:0000256" key="7">
    <source>
        <dbReference type="ARBA" id="ARBA00022729"/>
    </source>
</evidence>
<dbReference type="OrthoDB" id="1701915at2"/>
<dbReference type="GO" id="GO:0071555">
    <property type="term" value="P:cell wall organization"/>
    <property type="evidence" value="ECO:0007669"/>
    <property type="project" value="UniProtKB-KW"/>
</dbReference>
<evidence type="ECO:0000256" key="5">
    <source>
        <dbReference type="ARBA" id="ARBA00022645"/>
    </source>
</evidence>
<keyword evidence="18" id="KW-1185">Reference proteome</keyword>
<dbReference type="InterPro" id="IPR015956">
    <property type="entry name" value="Peniciliin-bd_prot_C_sf"/>
</dbReference>
<dbReference type="MEROPS" id="S11.005"/>
<evidence type="ECO:0000313" key="18">
    <source>
        <dbReference type="Proteomes" id="UP000006443"/>
    </source>
</evidence>
<dbReference type="Proteomes" id="UP000006443">
    <property type="component" value="Unassembled WGS sequence"/>
</dbReference>
<comment type="caution">
    <text evidence="17">The sequence shown here is derived from an EMBL/GenBank/DDBJ whole genome shotgun (WGS) entry which is preliminary data.</text>
</comment>
<evidence type="ECO:0000259" key="16">
    <source>
        <dbReference type="SMART" id="SM00936"/>
    </source>
</evidence>
<dbReference type="InterPro" id="IPR001967">
    <property type="entry name" value="Peptidase_S11_N"/>
</dbReference>
<dbReference type="InterPro" id="IPR037167">
    <property type="entry name" value="Peptidase_S11_C_sf"/>
</dbReference>
<dbReference type="AlphaFoldDB" id="C0GKX3"/>
<evidence type="ECO:0000256" key="1">
    <source>
        <dbReference type="ARBA" id="ARBA00003217"/>
    </source>
</evidence>
<comment type="catalytic activity">
    <reaction evidence="12">
        <text>Preferential cleavage: (Ac)2-L-Lys-D-Ala-|-D-Ala. Also transpeptidation of peptidyl-alanyl moieties that are N-acyl substituents of D-alanine.</text>
        <dbReference type="EC" id="3.4.16.4"/>
    </reaction>
</comment>
<dbReference type="PANTHER" id="PTHR21581:SF6">
    <property type="entry name" value="TRAFFICKING PROTEIN PARTICLE COMPLEX SUBUNIT 12"/>
    <property type="match status" value="1"/>
</dbReference>
<evidence type="ECO:0000256" key="8">
    <source>
        <dbReference type="ARBA" id="ARBA00022801"/>
    </source>
</evidence>
<sequence length="382" mass="41852">MKKSIVAILLITLLLTTGSVYGESFDSRADVAVLMEASSGQFLYEKNADTPLPPASTTKIMTLLLAFEALERGDIDWDDTTIVSRNAWSAEVVGSRMFLDLDQEVSIRDLIYGISIVSANDGTVALAEHLSGSEEAFVQQMNQRAQELGMTNTVFRNTSGLPADGHVMSARDIAILSRELIVNHPGILDIETQPEFTFNDIHQYNWNRRFLSSFEGANGLKTGWTDESRFNLAGAALRDGRQLISVVMGAESESERVAATSELLNHGFNQFSPQTIAQKGEVVAEVAVKDGRQQVVPVTVPQEVEVAVPQGRENDIELVVAEETLTAPVEEGAVAGQLLVQLDDETLYSVQLYTAEEVGRANFFVRGFRGIMNFITGLFNRS</sequence>
<dbReference type="InterPro" id="IPR012338">
    <property type="entry name" value="Beta-lactam/transpept-like"/>
</dbReference>
<accession>C0GKX3</accession>
<reference evidence="17 18" key="1">
    <citation type="submission" date="2009-02" db="EMBL/GenBank/DDBJ databases">
        <title>Sequencing of the draft genome and assembly of Dethiobacter alkaliphilus AHT 1.</title>
        <authorList>
            <consortium name="US DOE Joint Genome Institute (JGI-PGF)"/>
            <person name="Lucas S."/>
            <person name="Copeland A."/>
            <person name="Lapidus A."/>
            <person name="Glavina del Rio T."/>
            <person name="Dalin E."/>
            <person name="Tice H."/>
            <person name="Bruce D."/>
            <person name="Goodwin L."/>
            <person name="Pitluck S."/>
            <person name="Larimer F."/>
            <person name="Land M.L."/>
            <person name="Hauser L."/>
            <person name="Muyzer G."/>
        </authorList>
    </citation>
    <scope>NUCLEOTIDE SEQUENCE [LARGE SCALE GENOMIC DNA]</scope>
    <source>
        <strain evidence="17 18">AHT 1</strain>
    </source>
</reference>
<evidence type="ECO:0000256" key="4">
    <source>
        <dbReference type="ARBA" id="ARBA00012448"/>
    </source>
</evidence>
<dbReference type="RefSeq" id="WP_008519253.1">
    <property type="nucleotide sequence ID" value="NZ_ACJM01000029.1"/>
</dbReference>
<dbReference type="Gene3D" id="2.60.410.10">
    <property type="entry name" value="D-Ala-D-Ala carboxypeptidase, C-terminal domain"/>
    <property type="match status" value="1"/>
</dbReference>
<comment type="function">
    <text evidence="1">Removes C-terminal D-alanyl residues from sugar-peptide cell wall precursors.</text>
</comment>
<comment type="similarity">
    <text evidence="3 15">Belongs to the peptidase S11 family.</text>
</comment>
<dbReference type="Pfam" id="PF07943">
    <property type="entry name" value="PBP5_C"/>
    <property type="match status" value="1"/>
</dbReference>
<dbReference type="SUPFAM" id="SSF69189">
    <property type="entry name" value="Penicillin-binding protein associated domain"/>
    <property type="match status" value="1"/>
</dbReference>
<dbReference type="eggNOG" id="COG1686">
    <property type="taxonomic scope" value="Bacteria"/>
</dbReference>
<dbReference type="GO" id="GO:0006508">
    <property type="term" value="P:proteolysis"/>
    <property type="evidence" value="ECO:0007669"/>
    <property type="project" value="UniProtKB-KW"/>
</dbReference>
<keyword evidence="7" id="KW-0732">Signal</keyword>
<feature type="active site" description="Proton acceptor" evidence="13">
    <location>
        <position position="59"/>
    </location>
</feature>
<dbReference type="EC" id="3.4.16.4" evidence="4"/>
<evidence type="ECO:0000256" key="9">
    <source>
        <dbReference type="ARBA" id="ARBA00022960"/>
    </source>
</evidence>
<evidence type="ECO:0000256" key="11">
    <source>
        <dbReference type="ARBA" id="ARBA00023316"/>
    </source>
</evidence>
<dbReference type="InterPro" id="IPR018044">
    <property type="entry name" value="Peptidase_S11"/>
</dbReference>
<dbReference type="GO" id="GO:0009002">
    <property type="term" value="F:serine-type D-Ala-D-Ala carboxypeptidase activity"/>
    <property type="evidence" value="ECO:0007669"/>
    <property type="project" value="UniProtKB-EC"/>
</dbReference>
<evidence type="ECO:0000256" key="10">
    <source>
        <dbReference type="ARBA" id="ARBA00022984"/>
    </source>
</evidence>
<dbReference type="GO" id="GO:0009252">
    <property type="term" value="P:peptidoglycan biosynthetic process"/>
    <property type="evidence" value="ECO:0007669"/>
    <property type="project" value="UniProtKB-UniPathway"/>
</dbReference>
<keyword evidence="5 17" id="KW-0121">Carboxypeptidase</keyword>
<evidence type="ECO:0000256" key="3">
    <source>
        <dbReference type="ARBA" id="ARBA00007164"/>
    </source>
</evidence>
<keyword evidence="11" id="KW-0961">Cell wall biogenesis/degradation</keyword>
<evidence type="ECO:0000313" key="17">
    <source>
        <dbReference type="EMBL" id="EEG76025.1"/>
    </source>
</evidence>
<keyword evidence="10" id="KW-0573">Peptidoglycan synthesis</keyword>
<keyword evidence="6" id="KW-0645">Protease</keyword>
<dbReference type="Pfam" id="PF00768">
    <property type="entry name" value="Peptidase_S11"/>
    <property type="match status" value="1"/>
</dbReference>
<feature type="binding site" evidence="14">
    <location>
        <position position="221"/>
    </location>
    <ligand>
        <name>substrate</name>
    </ligand>
</feature>
<evidence type="ECO:0000256" key="14">
    <source>
        <dbReference type="PIRSR" id="PIRSR618044-2"/>
    </source>
</evidence>
<dbReference type="EMBL" id="ACJM01000029">
    <property type="protein sequence ID" value="EEG76025.1"/>
    <property type="molecule type" value="Genomic_DNA"/>
</dbReference>
<dbReference type="Gene3D" id="3.40.710.10">
    <property type="entry name" value="DD-peptidase/beta-lactamase superfamily"/>
    <property type="match status" value="1"/>
</dbReference>
<dbReference type="PRINTS" id="PR00725">
    <property type="entry name" value="DADACBPTASE1"/>
</dbReference>
<proteinExistence type="inferred from homology"/>
<evidence type="ECO:0000256" key="13">
    <source>
        <dbReference type="PIRSR" id="PIRSR618044-1"/>
    </source>
</evidence>
<gene>
    <name evidence="17" type="ORF">DealDRAFT_3132</name>
</gene>
<protein>
    <recommendedName>
        <fullName evidence="4">serine-type D-Ala-D-Ala carboxypeptidase</fullName>
        <ecNumber evidence="4">3.4.16.4</ecNumber>
    </recommendedName>
</protein>
<evidence type="ECO:0000256" key="12">
    <source>
        <dbReference type="ARBA" id="ARBA00034000"/>
    </source>
</evidence>
<dbReference type="UniPathway" id="UPA00219"/>
<evidence type="ECO:0000256" key="6">
    <source>
        <dbReference type="ARBA" id="ARBA00022670"/>
    </source>
</evidence>
<comment type="pathway">
    <text evidence="2">Cell wall biogenesis; peptidoglycan biosynthesis.</text>
</comment>
<dbReference type="GO" id="GO:0008360">
    <property type="term" value="P:regulation of cell shape"/>
    <property type="evidence" value="ECO:0007669"/>
    <property type="project" value="UniProtKB-KW"/>
</dbReference>
<feature type="domain" description="Peptidase S11 D-Ala-D-Ala carboxypeptidase A C-terminal" evidence="16">
    <location>
        <begin position="271"/>
        <end position="360"/>
    </location>
</feature>
<dbReference type="PANTHER" id="PTHR21581">
    <property type="entry name" value="D-ALANYL-D-ALANINE CARBOXYPEPTIDASE"/>
    <property type="match status" value="1"/>
</dbReference>
<feature type="active site" description="Acyl-ester intermediate" evidence="13">
    <location>
        <position position="56"/>
    </location>
</feature>
<evidence type="ECO:0000256" key="15">
    <source>
        <dbReference type="RuleBase" id="RU004016"/>
    </source>
</evidence>
<organism evidence="17 18">
    <name type="scientific">Dethiobacter alkaliphilus AHT 1</name>
    <dbReference type="NCBI Taxonomy" id="555088"/>
    <lineage>
        <taxon>Bacteria</taxon>
        <taxon>Bacillati</taxon>
        <taxon>Bacillota</taxon>
        <taxon>Dethiobacteria</taxon>
        <taxon>Dethiobacterales</taxon>
        <taxon>Dethiobacteraceae</taxon>
        <taxon>Dethiobacter</taxon>
    </lineage>
</organism>
<evidence type="ECO:0000256" key="2">
    <source>
        <dbReference type="ARBA" id="ARBA00004752"/>
    </source>
</evidence>
<dbReference type="STRING" id="555088.DealDRAFT_3132"/>
<name>C0GKX3_DETAL</name>
<feature type="active site" evidence="13">
    <location>
        <position position="118"/>
    </location>
</feature>
<keyword evidence="8 17" id="KW-0378">Hydrolase</keyword>